<dbReference type="Proteomes" id="UP001163046">
    <property type="component" value="Unassembled WGS sequence"/>
</dbReference>
<organism evidence="2 3">
    <name type="scientific">Desmophyllum pertusum</name>
    <dbReference type="NCBI Taxonomy" id="174260"/>
    <lineage>
        <taxon>Eukaryota</taxon>
        <taxon>Metazoa</taxon>
        <taxon>Cnidaria</taxon>
        <taxon>Anthozoa</taxon>
        <taxon>Hexacorallia</taxon>
        <taxon>Scleractinia</taxon>
        <taxon>Caryophylliina</taxon>
        <taxon>Caryophylliidae</taxon>
        <taxon>Desmophyllum</taxon>
    </lineage>
</organism>
<keyword evidence="3" id="KW-1185">Reference proteome</keyword>
<dbReference type="EMBL" id="MU825988">
    <property type="protein sequence ID" value="KAJ7381840.1"/>
    <property type="molecule type" value="Genomic_DNA"/>
</dbReference>
<reference evidence="2" key="1">
    <citation type="submission" date="2023-01" db="EMBL/GenBank/DDBJ databases">
        <title>Genome assembly of the deep-sea coral Lophelia pertusa.</title>
        <authorList>
            <person name="Herrera S."/>
            <person name="Cordes E."/>
        </authorList>
    </citation>
    <scope>NUCLEOTIDE SEQUENCE</scope>
    <source>
        <strain evidence="2">USNM1676648</strain>
        <tissue evidence="2">Polyp</tissue>
    </source>
</reference>
<evidence type="ECO:0000256" key="1">
    <source>
        <dbReference type="SAM" id="MobiDB-lite"/>
    </source>
</evidence>
<feature type="compositionally biased region" description="Basic and acidic residues" evidence="1">
    <location>
        <begin position="132"/>
        <end position="201"/>
    </location>
</feature>
<comment type="caution">
    <text evidence="2">The sequence shown here is derived from an EMBL/GenBank/DDBJ whole genome shotgun (WGS) entry which is preliminary data.</text>
</comment>
<evidence type="ECO:0000313" key="2">
    <source>
        <dbReference type="EMBL" id="KAJ7381840.1"/>
    </source>
</evidence>
<feature type="region of interest" description="Disordered" evidence="1">
    <location>
        <begin position="118"/>
        <end position="201"/>
    </location>
</feature>
<accession>A0A9X0D022</accession>
<gene>
    <name evidence="2" type="ORF">OS493_038725</name>
</gene>
<dbReference type="AlphaFoldDB" id="A0A9X0D022"/>
<evidence type="ECO:0000313" key="3">
    <source>
        <dbReference type="Proteomes" id="UP001163046"/>
    </source>
</evidence>
<name>A0A9X0D022_9CNID</name>
<proteinExistence type="predicted"/>
<protein>
    <submittedName>
        <fullName evidence="2">Uncharacterized protein</fullName>
    </submittedName>
</protein>
<sequence length="201" mass="23066">MSLTMDAYIKNWSIERDEKEKCFFVILNQERRVEFGHVHQMIALSCNQRVKIYLVHKTIVMRVDKFHVTANWLTRRFLEIDLVDSDSFVNRFIELVPSTQLLSAEDDEDLEDEVAVNNCTGQDDGLADGDGDCWKRVDDKDQSPEGRTEKSADDEVERADGRTEKSADDEVERADGRTEKSADDEVERADGRTEKSADDEV</sequence>